<evidence type="ECO:0000313" key="3">
    <source>
        <dbReference type="Proteomes" id="UP000759443"/>
    </source>
</evidence>
<dbReference type="InterPro" id="IPR012930">
    <property type="entry name" value="TraC"/>
</dbReference>
<dbReference type="Pfam" id="PF07820">
    <property type="entry name" value="TraC"/>
    <property type="match status" value="1"/>
</dbReference>
<comment type="caution">
    <text evidence="2">The sequence shown here is derived from an EMBL/GenBank/DDBJ whole genome shotgun (WGS) entry which is preliminary data.</text>
</comment>
<gene>
    <name evidence="2" type="ORF">J2Z17_004287</name>
</gene>
<sequence length="87" mass="9724">MRKSPHQLREDIGRLREQLRQAELREAERIGRIALKAGLGEIEIDEIALQGALEQVAIRFRTKDRSRKPGSDPENPALASPIGTVEA</sequence>
<protein>
    <recommendedName>
        <fullName evidence="4">TraC family protein</fullName>
    </recommendedName>
</protein>
<organism evidence="2 3">
    <name type="scientific">Rhizobium halophytocola</name>
    <dbReference type="NCBI Taxonomy" id="735519"/>
    <lineage>
        <taxon>Bacteria</taxon>
        <taxon>Pseudomonadati</taxon>
        <taxon>Pseudomonadota</taxon>
        <taxon>Alphaproteobacteria</taxon>
        <taxon>Hyphomicrobiales</taxon>
        <taxon>Rhizobiaceae</taxon>
        <taxon>Rhizobium/Agrobacterium group</taxon>
        <taxon>Rhizobium</taxon>
    </lineage>
</organism>
<proteinExistence type="predicted"/>
<feature type="region of interest" description="Disordered" evidence="1">
    <location>
        <begin position="63"/>
        <end position="87"/>
    </location>
</feature>
<evidence type="ECO:0000256" key="1">
    <source>
        <dbReference type="SAM" id="MobiDB-lite"/>
    </source>
</evidence>
<evidence type="ECO:0008006" key="4">
    <source>
        <dbReference type="Google" id="ProtNLM"/>
    </source>
</evidence>
<dbReference type="EMBL" id="JAGGJU010000013">
    <property type="protein sequence ID" value="MBP1852828.1"/>
    <property type="molecule type" value="Genomic_DNA"/>
</dbReference>
<evidence type="ECO:0000313" key="2">
    <source>
        <dbReference type="EMBL" id="MBP1852828.1"/>
    </source>
</evidence>
<keyword evidence="3" id="KW-1185">Reference proteome</keyword>
<name>A0ABS4E4F6_9HYPH</name>
<dbReference type="RefSeq" id="WP_209947986.1">
    <property type="nucleotide sequence ID" value="NZ_JAGGJU010000013.1"/>
</dbReference>
<accession>A0ABS4E4F6</accession>
<dbReference type="Proteomes" id="UP000759443">
    <property type="component" value="Unassembled WGS sequence"/>
</dbReference>
<reference evidence="2 3" key="1">
    <citation type="submission" date="2021-03" db="EMBL/GenBank/DDBJ databases">
        <title>Genomic Encyclopedia of Type Strains, Phase IV (KMG-IV): sequencing the most valuable type-strain genomes for metagenomic binning, comparative biology and taxonomic classification.</title>
        <authorList>
            <person name="Goeker M."/>
        </authorList>
    </citation>
    <scope>NUCLEOTIDE SEQUENCE [LARGE SCALE GENOMIC DNA]</scope>
    <source>
        <strain evidence="2 3">DSM 21600</strain>
    </source>
</reference>